<dbReference type="PANTHER" id="PTHR45933:SF12">
    <property type="entry name" value="PROTEIN C2-DOMAIN ABA-RELATED 9"/>
    <property type="match status" value="1"/>
</dbReference>
<evidence type="ECO:0000259" key="12">
    <source>
        <dbReference type="PROSITE" id="PS50004"/>
    </source>
</evidence>
<reference evidence="13" key="1">
    <citation type="submission" date="2023-03" db="UniProtKB">
        <authorList>
            <consortium name="EnsemblPlants"/>
        </authorList>
    </citation>
    <scope>IDENTIFICATION</scope>
</reference>
<dbReference type="GO" id="GO:0005886">
    <property type="term" value="C:plasma membrane"/>
    <property type="evidence" value="ECO:0007669"/>
    <property type="project" value="UniProtKB-SubCell"/>
</dbReference>
<dbReference type="GO" id="GO:0009738">
    <property type="term" value="P:abscisic acid-activated signaling pathway"/>
    <property type="evidence" value="ECO:0007669"/>
    <property type="project" value="UniProtKB-KW"/>
</dbReference>
<evidence type="ECO:0000256" key="5">
    <source>
        <dbReference type="ARBA" id="ARBA00022682"/>
    </source>
</evidence>
<evidence type="ECO:0000256" key="9">
    <source>
        <dbReference type="ARBA" id="ARBA00023136"/>
    </source>
</evidence>
<evidence type="ECO:0000256" key="6">
    <source>
        <dbReference type="ARBA" id="ARBA00022723"/>
    </source>
</evidence>
<dbReference type="Gramene" id="MELO3C005299.2.1">
    <property type="protein sequence ID" value="MELO3C005299.2.1"/>
    <property type="gene ID" value="MELO3C005299.2"/>
</dbReference>
<sequence length="178" mass="20000">MEHFLGLLRIRVLRGVNLAIRDTRSSDPYVVVTMGNQLKLEQKLKTRVVKNNCNPEWNDELTLSVADLRTPIGISVYDKDTLTDHDKMGDAEIDIEPYIECLKMGLQSLPDGCVVRRLYPSGTNYLADESQCVWHNGKIVQNMILRLKNVECGEVAIQLEWIDVPGAKGLPVGSTSDF</sequence>
<dbReference type="SUPFAM" id="SSF49562">
    <property type="entry name" value="C2 domain (Calcium/lipid-binding domain, CaLB)"/>
    <property type="match status" value="1"/>
</dbReference>
<evidence type="ECO:0000256" key="11">
    <source>
        <dbReference type="ARBA" id="ARBA00024037"/>
    </source>
</evidence>
<accession>A0A9I9CL36</accession>
<dbReference type="CDD" id="cd04038">
    <property type="entry name" value="C2_ArfGAP"/>
    <property type="match status" value="1"/>
</dbReference>
<evidence type="ECO:0000256" key="1">
    <source>
        <dbReference type="ARBA" id="ARBA00004123"/>
    </source>
</evidence>
<keyword evidence="7" id="KW-0106">Calcium</keyword>
<proteinExistence type="inferred from homology"/>
<keyword evidence="6" id="KW-0479">Metal-binding</keyword>
<dbReference type="GO" id="GO:0008289">
    <property type="term" value="F:lipid binding"/>
    <property type="evidence" value="ECO:0007669"/>
    <property type="project" value="UniProtKB-KW"/>
</dbReference>
<dbReference type="PROSITE" id="PS50004">
    <property type="entry name" value="C2"/>
    <property type="match status" value="1"/>
</dbReference>
<keyword evidence="8" id="KW-0446">Lipid-binding</keyword>
<keyword evidence="4" id="KW-1003">Cell membrane</keyword>
<evidence type="ECO:0000256" key="10">
    <source>
        <dbReference type="ARBA" id="ARBA00023242"/>
    </source>
</evidence>
<evidence type="ECO:0000313" key="13">
    <source>
        <dbReference type="EnsemblPlants" id="MELO3C005299.2.1"/>
    </source>
</evidence>
<dbReference type="GO" id="GO:0046872">
    <property type="term" value="F:metal ion binding"/>
    <property type="evidence" value="ECO:0007669"/>
    <property type="project" value="UniProtKB-KW"/>
</dbReference>
<keyword evidence="10" id="KW-0539">Nucleus</keyword>
<feature type="domain" description="C2" evidence="12">
    <location>
        <begin position="1"/>
        <end position="111"/>
    </location>
</feature>
<dbReference type="EnsemblPlants" id="MELO3C005299.2.1">
    <property type="protein sequence ID" value="MELO3C005299.2.1"/>
    <property type="gene ID" value="MELO3C005299.2"/>
</dbReference>
<comment type="subcellular location">
    <subcellularLocation>
        <location evidence="2">Cell membrane</location>
    </subcellularLocation>
    <subcellularLocation>
        <location evidence="1">Nucleus</location>
    </subcellularLocation>
</comment>
<evidence type="ECO:0000256" key="7">
    <source>
        <dbReference type="ARBA" id="ARBA00022837"/>
    </source>
</evidence>
<comment type="similarity">
    <text evidence="11">Belongs to the plant CAR protein family.</text>
</comment>
<dbReference type="PANTHER" id="PTHR45933">
    <property type="entry name" value="PROTEIN C2-DOMAIN ABA-RELATED 4"/>
    <property type="match status" value="1"/>
</dbReference>
<dbReference type="GO" id="GO:0005096">
    <property type="term" value="F:GTPase activator activity"/>
    <property type="evidence" value="ECO:0007669"/>
    <property type="project" value="UniProtKB-KW"/>
</dbReference>
<dbReference type="InterPro" id="IPR044562">
    <property type="entry name" value="CAR1-11"/>
</dbReference>
<keyword evidence="3" id="KW-0343">GTPase activation</keyword>
<dbReference type="Pfam" id="PF00168">
    <property type="entry name" value="C2"/>
    <property type="match status" value="1"/>
</dbReference>
<keyword evidence="9" id="KW-0472">Membrane</keyword>
<dbReference type="SMART" id="SM00239">
    <property type="entry name" value="C2"/>
    <property type="match status" value="1"/>
</dbReference>
<dbReference type="Gene3D" id="2.60.40.150">
    <property type="entry name" value="C2 domain"/>
    <property type="match status" value="1"/>
</dbReference>
<evidence type="ECO:0000256" key="4">
    <source>
        <dbReference type="ARBA" id="ARBA00022475"/>
    </source>
</evidence>
<evidence type="ECO:0000256" key="3">
    <source>
        <dbReference type="ARBA" id="ARBA00022468"/>
    </source>
</evidence>
<dbReference type="InterPro" id="IPR000008">
    <property type="entry name" value="C2_dom"/>
</dbReference>
<dbReference type="AlphaFoldDB" id="A0A9I9CL36"/>
<protein>
    <recommendedName>
        <fullName evidence="12">C2 domain-containing protein</fullName>
    </recommendedName>
</protein>
<evidence type="ECO:0000256" key="2">
    <source>
        <dbReference type="ARBA" id="ARBA00004236"/>
    </source>
</evidence>
<organism evidence="13">
    <name type="scientific">Cucumis melo</name>
    <name type="common">Muskmelon</name>
    <dbReference type="NCBI Taxonomy" id="3656"/>
    <lineage>
        <taxon>Eukaryota</taxon>
        <taxon>Viridiplantae</taxon>
        <taxon>Streptophyta</taxon>
        <taxon>Embryophyta</taxon>
        <taxon>Tracheophyta</taxon>
        <taxon>Spermatophyta</taxon>
        <taxon>Magnoliopsida</taxon>
        <taxon>eudicotyledons</taxon>
        <taxon>Gunneridae</taxon>
        <taxon>Pentapetalae</taxon>
        <taxon>rosids</taxon>
        <taxon>fabids</taxon>
        <taxon>Cucurbitales</taxon>
        <taxon>Cucurbitaceae</taxon>
        <taxon>Benincaseae</taxon>
        <taxon>Cucumis</taxon>
    </lineage>
</organism>
<evidence type="ECO:0000256" key="8">
    <source>
        <dbReference type="ARBA" id="ARBA00023121"/>
    </source>
</evidence>
<dbReference type="GO" id="GO:0005634">
    <property type="term" value="C:nucleus"/>
    <property type="evidence" value="ECO:0007669"/>
    <property type="project" value="UniProtKB-SubCell"/>
</dbReference>
<dbReference type="InterPro" id="IPR035892">
    <property type="entry name" value="C2_domain_sf"/>
</dbReference>
<keyword evidence="5" id="KW-0938">Abscisic acid signaling pathway</keyword>
<name>A0A9I9CL36_CUCME</name>